<evidence type="ECO:0000313" key="1">
    <source>
        <dbReference type="EMBL" id="NEY91522.1"/>
    </source>
</evidence>
<evidence type="ECO:0000313" key="2">
    <source>
        <dbReference type="Proteomes" id="UP000477782"/>
    </source>
</evidence>
<reference evidence="1 2" key="1">
    <citation type="submission" date="2020-02" db="EMBL/GenBank/DDBJ databases">
        <authorList>
            <person name="Chen W.-M."/>
        </authorList>
    </citation>
    <scope>NUCLEOTIDE SEQUENCE [LARGE SCALE GENOMIC DNA]</scope>
    <source>
        <strain evidence="1 2">KMS-5</strain>
    </source>
</reference>
<sequence length="80" mass="8410">MAPRAGFGPSWRSDRLALLPARGEVAGGATVFQRAITGSRFACALGGQAWIRGLTRMGLDPDAAFQQGFARSDTWSGVLA</sequence>
<name>A0A6M0QYI4_9RHOB</name>
<dbReference type="RefSeq" id="WP_164626991.1">
    <property type="nucleotide sequence ID" value="NZ_JAAIVJ010000009.1"/>
</dbReference>
<dbReference type="Gene3D" id="3.10.310.10">
    <property type="entry name" value="Diaminopimelate Epimerase, Chain A, domain 1"/>
    <property type="match status" value="1"/>
</dbReference>
<dbReference type="AlphaFoldDB" id="A0A6M0QYI4"/>
<dbReference type="Proteomes" id="UP000477782">
    <property type="component" value="Unassembled WGS sequence"/>
</dbReference>
<proteinExistence type="predicted"/>
<keyword evidence="2" id="KW-1185">Reference proteome</keyword>
<comment type="caution">
    <text evidence="1">The sequence shown here is derived from an EMBL/GenBank/DDBJ whole genome shotgun (WGS) entry which is preliminary data.</text>
</comment>
<organism evidence="1 2">
    <name type="scientific">Tabrizicola oligotrophica</name>
    <dbReference type="NCBI Taxonomy" id="2710650"/>
    <lineage>
        <taxon>Bacteria</taxon>
        <taxon>Pseudomonadati</taxon>
        <taxon>Pseudomonadota</taxon>
        <taxon>Alphaproteobacteria</taxon>
        <taxon>Rhodobacterales</taxon>
        <taxon>Paracoccaceae</taxon>
        <taxon>Tabrizicola</taxon>
    </lineage>
</organism>
<gene>
    <name evidence="1" type="ORF">G4Z14_14550</name>
</gene>
<accession>A0A6M0QYI4</accession>
<dbReference type="EMBL" id="JAAIVJ010000009">
    <property type="protein sequence ID" value="NEY91522.1"/>
    <property type="molecule type" value="Genomic_DNA"/>
</dbReference>
<protein>
    <submittedName>
        <fullName evidence="1">Uncharacterized protein</fullName>
    </submittedName>
</protein>